<protein>
    <submittedName>
        <fullName evidence="1">Uncharacterized protein</fullName>
    </submittedName>
</protein>
<evidence type="ECO:0000313" key="2">
    <source>
        <dbReference type="Proteomes" id="UP000269221"/>
    </source>
</evidence>
<dbReference type="Proteomes" id="UP000269221">
    <property type="component" value="Unassembled WGS sequence"/>
</dbReference>
<name>A0A3M0L0P6_HIRRU</name>
<sequence>MDVVLSGEPVARPGLSLEIQWQLLSTCPGQEEECDIEGNSTGDSSGKDCLKALQFVRIIEWFELEGTLKINSNPVYHGQGHLSVHQGVQCLIRLGVEHSQGWGSHSFSGDLWVISEIKMNRFIPWDAVPGGKRDPGQLDSFQRSPIAVLLEENSLELCTVLNLYHALVCNHLVTFVYADTGIKDGTGKEFAY</sequence>
<gene>
    <name evidence="1" type="ORF">DUI87_05925</name>
</gene>
<reference evidence="1 2" key="1">
    <citation type="submission" date="2018-07" db="EMBL/GenBank/DDBJ databases">
        <title>A high quality draft genome assembly of the barn swallow (H. rustica rustica).</title>
        <authorList>
            <person name="Formenti G."/>
            <person name="Chiara M."/>
            <person name="Poveda L."/>
            <person name="Francoijs K.-J."/>
            <person name="Bonisoli-Alquati A."/>
            <person name="Canova L."/>
            <person name="Gianfranceschi L."/>
            <person name="Horner D.S."/>
            <person name="Saino N."/>
        </authorList>
    </citation>
    <scope>NUCLEOTIDE SEQUENCE [LARGE SCALE GENOMIC DNA]</scope>
    <source>
        <strain evidence="1">Chelidonia</strain>
        <tissue evidence="1">Blood</tissue>
    </source>
</reference>
<keyword evidence="2" id="KW-1185">Reference proteome</keyword>
<proteinExistence type="predicted"/>
<dbReference type="AlphaFoldDB" id="A0A3M0L0P6"/>
<evidence type="ECO:0000313" key="1">
    <source>
        <dbReference type="EMBL" id="RMC17344.1"/>
    </source>
</evidence>
<dbReference type="EMBL" id="QRBI01000099">
    <property type="protein sequence ID" value="RMC17344.1"/>
    <property type="molecule type" value="Genomic_DNA"/>
</dbReference>
<accession>A0A3M0L0P6</accession>
<organism evidence="1 2">
    <name type="scientific">Hirundo rustica rustica</name>
    <dbReference type="NCBI Taxonomy" id="333673"/>
    <lineage>
        <taxon>Eukaryota</taxon>
        <taxon>Metazoa</taxon>
        <taxon>Chordata</taxon>
        <taxon>Craniata</taxon>
        <taxon>Vertebrata</taxon>
        <taxon>Euteleostomi</taxon>
        <taxon>Archelosauria</taxon>
        <taxon>Archosauria</taxon>
        <taxon>Dinosauria</taxon>
        <taxon>Saurischia</taxon>
        <taxon>Theropoda</taxon>
        <taxon>Coelurosauria</taxon>
        <taxon>Aves</taxon>
        <taxon>Neognathae</taxon>
        <taxon>Neoaves</taxon>
        <taxon>Telluraves</taxon>
        <taxon>Australaves</taxon>
        <taxon>Passeriformes</taxon>
        <taxon>Sylvioidea</taxon>
        <taxon>Hirundinidae</taxon>
        <taxon>Hirundo</taxon>
    </lineage>
</organism>
<comment type="caution">
    <text evidence="1">The sequence shown here is derived from an EMBL/GenBank/DDBJ whole genome shotgun (WGS) entry which is preliminary data.</text>
</comment>